<dbReference type="GO" id="GO:0003700">
    <property type="term" value="F:DNA-binding transcription factor activity"/>
    <property type="evidence" value="ECO:0007669"/>
    <property type="project" value="InterPro"/>
</dbReference>
<dbReference type="PROSITE" id="PS50995">
    <property type="entry name" value="HTH_MARR_2"/>
    <property type="match status" value="1"/>
</dbReference>
<dbReference type="Gene3D" id="1.10.10.10">
    <property type="entry name" value="Winged helix-like DNA-binding domain superfamily/Winged helix DNA-binding domain"/>
    <property type="match status" value="1"/>
</dbReference>
<accession>C2XYU5</accession>
<dbReference type="InterPro" id="IPR000835">
    <property type="entry name" value="HTH_MarR-typ"/>
</dbReference>
<dbReference type="InterPro" id="IPR036390">
    <property type="entry name" value="WH_DNA-bd_sf"/>
</dbReference>
<evidence type="ECO:0000256" key="2">
    <source>
        <dbReference type="ARBA" id="ARBA00023125"/>
    </source>
</evidence>
<proteinExistence type="predicted"/>
<evidence type="ECO:0000256" key="1">
    <source>
        <dbReference type="ARBA" id="ARBA00023015"/>
    </source>
</evidence>
<feature type="domain" description="HTH marR-type" evidence="4">
    <location>
        <begin position="18"/>
        <end position="149"/>
    </location>
</feature>
<dbReference type="HOGENOM" id="CLU_083287_27_4_9"/>
<evidence type="ECO:0000259" key="4">
    <source>
        <dbReference type="PROSITE" id="PS50995"/>
    </source>
</evidence>
<sequence length="156" mass="18334">MIVEGGRYMESREWERIVDHLLSLVPLFYRKFMLPGEFSSQRHMPPSHTQVLLLLHENGTLAVSEIGKRLAISRPNMTPLLNKLIQEELIERHYSEKDRRVILISLTTEGKLLVNQYQQFILDKLKENFQTLSEEEREKLIHSLKTIQNLILKTNA</sequence>
<dbReference type="EMBL" id="ACMP01000105">
    <property type="protein sequence ID" value="EEL69209.1"/>
    <property type="molecule type" value="Genomic_DNA"/>
</dbReference>
<dbReference type="AlphaFoldDB" id="C2XYU5"/>
<evidence type="ECO:0000256" key="3">
    <source>
        <dbReference type="ARBA" id="ARBA00023163"/>
    </source>
</evidence>
<dbReference type="SUPFAM" id="SSF46785">
    <property type="entry name" value="Winged helix' DNA-binding domain"/>
    <property type="match status" value="1"/>
</dbReference>
<dbReference type="SMART" id="SM00347">
    <property type="entry name" value="HTH_MARR"/>
    <property type="match status" value="1"/>
</dbReference>
<dbReference type="PANTHER" id="PTHR42756:SF1">
    <property type="entry name" value="TRANSCRIPTIONAL REPRESSOR OF EMRAB OPERON"/>
    <property type="match status" value="1"/>
</dbReference>
<organism evidence="5">
    <name type="scientific">Bacillus mycoides</name>
    <dbReference type="NCBI Taxonomy" id="1405"/>
    <lineage>
        <taxon>Bacteria</taxon>
        <taxon>Bacillati</taxon>
        <taxon>Bacillota</taxon>
        <taxon>Bacilli</taxon>
        <taxon>Bacillales</taxon>
        <taxon>Bacillaceae</taxon>
        <taxon>Bacillus</taxon>
        <taxon>Bacillus cereus group</taxon>
    </lineage>
</organism>
<dbReference type="PRINTS" id="PR00598">
    <property type="entry name" value="HTHMARR"/>
</dbReference>
<protein>
    <submittedName>
        <fullName evidence="5">Transcriptional regulator, MarR</fullName>
    </submittedName>
</protein>
<evidence type="ECO:0000313" key="5">
    <source>
        <dbReference type="EMBL" id="EEL69209.1"/>
    </source>
</evidence>
<comment type="caution">
    <text evidence="5">The sequence shown here is derived from an EMBL/GenBank/DDBJ whole genome shotgun (WGS) entry which is preliminary data.</text>
</comment>
<keyword evidence="1" id="KW-0805">Transcription regulation</keyword>
<name>C2XYU5_BACMY</name>
<dbReference type="Proteomes" id="UP000001753">
    <property type="component" value="Chromosome"/>
</dbReference>
<dbReference type="Pfam" id="PF01047">
    <property type="entry name" value="MarR"/>
    <property type="match status" value="1"/>
</dbReference>
<dbReference type="GO" id="GO:0003677">
    <property type="term" value="F:DNA binding"/>
    <property type="evidence" value="ECO:0007669"/>
    <property type="project" value="UniProtKB-KW"/>
</dbReference>
<dbReference type="InterPro" id="IPR036388">
    <property type="entry name" value="WH-like_DNA-bd_sf"/>
</dbReference>
<dbReference type="PANTHER" id="PTHR42756">
    <property type="entry name" value="TRANSCRIPTIONAL REGULATOR, MARR"/>
    <property type="match status" value="1"/>
</dbReference>
<keyword evidence="2" id="KW-0238">DNA-binding</keyword>
<gene>
    <name evidence="5" type="ORF">bcere0026_38780</name>
</gene>
<reference evidence="5" key="1">
    <citation type="journal article" date="2012" name="Genome Res.">
        <title>Genomic characterization of the Bacillus cereus sensu lato species: Backdrop to the evolution of Bacillus anthracis.</title>
        <authorList>
            <person name="Zwick M.E."/>
            <person name="Joseph S.J."/>
            <person name="Didelot X."/>
            <person name="Chen P.E."/>
            <person name="Bishop-Lilly K.A."/>
            <person name="Stewart A.C."/>
            <person name="Willner K."/>
            <person name="Nolan N."/>
            <person name="Lentz S."/>
            <person name="Thomason M.K."/>
            <person name="Sozhamannan S."/>
            <person name="Mateczun A.J."/>
            <person name="Du L."/>
            <person name="Read T.D."/>
        </authorList>
    </citation>
    <scope>NUCLEOTIDE SEQUENCE [LARGE SCALE GENOMIC DNA]</scope>
    <source>
        <strain evidence="5">AH603</strain>
    </source>
</reference>
<keyword evidence="3" id="KW-0804">Transcription</keyword>